<evidence type="ECO:0000256" key="2">
    <source>
        <dbReference type="ARBA" id="ARBA00023127"/>
    </source>
</evidence>
<dbReference type="InterPro" id="IPR046965">
    <property type="entry name" value="Cyclin_A/B-like"/>
</dbReference>
<dbReference type="PANTHER" id="PTHR10177">
    <property type="entry name" value="CYCLINS"/>
    <property type="match status" value="1"/>
</dbReference>
<evidence type="ECO:0000256" key="4">
    <source>
        <dbReference type="RuleBase" id="RU000383"/>
    </source>
</evidence>
<dbReference type="InterPro" id="IPR006671">
    <property type="entry name" value="Cyclin_N"/>
</dbReference>
<keyword evidence="3" id="KW-0131">Cell cycle</keyword>
<keyword evidence="9" id="KW-1185">Reference proteome</keyword>
<keyword evidence="1" id="KW-0132">Cell division</keyword>
<organism evidence="8 9">
    <name type="scientific">Tribonema minus</name>
    <dbReference type="NCBI Taxonomy" id="303371"/>
    <lineage>
        <taxon>Eukaryota</taxon>
        <taxon>Sar</taxon>
        <taxon>Stramenopiles</taxon>
        <taxon>Ochrophyta</taxon>
        <taxon>PX clade</taxon>
        <taxon>Xanthophyceae</taxon>
        <taxon>Tribonematales</taxon>
        <taxon>Tribonemataceae</taxon>
        <taxon>Tribonema</taxon>
    </lineage>
</organism>
<feature type="compositionally biased region" description="Polar residues" evidence="5">
    <location>
        <begin position="19"/>
        <end position="28"/>
    </location>
</feature>
<dbReference type="SMART" id="SM01332">
    <property type="entry name" value="Cyclin_C"/>
    <property type="match status" value="1"/>
</dbReference>
<dbReference type="InterPro" id="IPR013763">
    <property type="entry name" value="Cyclin-like_dom"/>
</dbReference>
<feature type="domain" description="Cyclin-like" evidence="6">
    <location>
        <begin position="319"/>
        <end position="405"/>
    </location>
</feature>
<feature type="domain" description="Cyclin C-terminal" evidence="7">
    <location>
        <begin position="315"/>
        <end position="439"/>
    </location>
</feature>
<reference evidence="8" key="1">
    <citation type="submission" date="2021-02" db="EMBL/GenBank/DDBJ databases">
        <title>First Annotated Genome of the Yellow-green Alga Tribonema minus.</title>
        <authorList>
            <person name="Mahan K.M."/>
        </authorList>
    </citation>
    <scope>NUCLEOTIDE SEQUENCE</scope>
    <source>
        <strain evidence="8">UTEX B ZZ1240</strain>
    </source>
</reference>
<dbReference type="PIRSF" id="PIRSF001771">
    <property type="entry name" value="Cyclin_A_B_D_E"/>
    <property type="match status" value="1"/>
</dbReference>
<sequence>MRMGQAQGKAGAPQHDVQQEQSSNQPRTRQQRRKDLGSDKPTACPSQRARTGKAVSSKAVASTSKPFAAQSQPSATREAFHDLSNSIQTKVSAKCDQLSPPEPAAFGVNENALVSILPPAVDCGRKRSQPPPAATRSKKRQRCSEPPTATSSPLLSLPPGVVDIDAGDRRDAQLCAEYNETRMAWLRAQERLERFRLSPEAVLGRQDPAVIGAEERALLVDWLAGRARDCRLHDATLHRAVSLLDRGLAAVRVATALEGETLAAAALHAAVKLEEVEGLALRDVRRGLHTDCLPAAIVAMEARLAAALAFALHAPTPHCFLLRALKAAGAAPGSRAALLATYLAELAVHSAHTLRFEPSTVAAAAVALSVATLRRPGGWSPTLAHACGGAALEGALAAAVAHLAALQRAGCGAGVRARGALWRRYGCAESMHVAAVVALGEEEVAAFLAKSGRGGRRSWGRAGGGARWRMRSTRRRRAIERCCAPCAR</sequence>
<comment type="caution">
    <text evidence="8">The sequence shown here is derived from an EMBL/GenBank/DDBJ whole genome shotgun (WGS) entry which is preliminary data.</text>
</comment>
<dbReference type="InterPro" id="IPR036915">
    <property type="entry name" value="Cyclin-like_sf"/>
</dbReference>
<evidence type="ECO:0000256" key="5">
    <source>
        <dbReference type="SAM" id="MobiDB-lite"/>
    </source>
</evidence>
<proteinExistence type="inferred from homology"/>
<evidence type="ECO:0000259" key="7">
    <source>
        <dbReference type="SMART" id="SM01332"/>
    </source>
</evidence>
<evidence type="ECO:0000313" key="9">
    <source>
        <dbReference type="Proteomes" id="UP000664859"/>
    </source>
</evidence>
<evidence type="ECO:0000256" key="3">
    <source>
        <dbReference type="ARBA" id="ARBA00023306"/>
    </source>
</evidence>
<keyword evidence="2 4" id="KW-0195">Cyclin</keyword>
<comment type="similarity">
    <text evidence="4">Belongs to the cyclin family.</text>
</comment>
<feature type="domain" description="Cyclin-like" evidence="6">
    <location>
        <begin position="221"/>
        <end position="306"/>
    </location>
</feature>
<dbReference type="EMBL" id="JAFCMP010000068">
    <property type="protein sequence ID" value="KAG5188464.1"/>
    <property type="molecule type" value="Genomic_DNA"/>
</dbReference>
<accession>A0A835ZDR1</accession>
<gene>
    <name evidence="8" type="ORF">JKP88DRAFT_304196</name>
</gene>
<evidence type="ECO:0000259" key="6">
    <source>
        <dbReference type="SMART" id="SM00385"/>
    </source>
</evidence>
<dbReference type="SUPFAM" id="SSF47954">
    <property type="entry name" value="Cyclin-like"/>
    <property type="match status" value="2"/>
</dbReference>
<dbReference type="Pfam" id="PF00134">
    <property type="entry name" value="Cyclin_N"/>
    <property type="match status" value="1"/>
</dbReference>
<dbReference type="AlphaFoldDB" id="A0A835ZDR1"/>
<dbReference type="Pfam" id="PF02984">
    <property type="entry name" value="Cyclin_C"/>
    <property type="match status" value="1"/>
</dbReference>
<protein>
    <submittedName>
        <fullName evidence="8">Uncharacterized protein</fullName>
    </submittedName>
</protein>
<dbReference type="SMART" id="SM00385">
    <property type="entry name" value="CYCLIN"/>
    <property type="match status" value="2"/>
</dbReference>
<evidence type="ECO:0000256" key="1">
    <source>
        <dbReference type="ARBA" id="ARBA00022618"/>
    </source>
</evidence>
<dbReference type="GO" id="GO:0016538">
    <property type="term" value="F:cyclin-dependent protein serine/threonine kinase regulator activity"/>
    <property type="evidence" value="ECO:0007669"/>
    <property type="project" value="InterPro"/>
</dbReference>
<dbReference type="Gene3D" id="1.10.472.10">
    <property type="entry name" value="Cyclin-like"/>
    <property type="match status" value="2"/>
</dbReference>
<feature type="region of interest" description="Disordered" evidence="5">
    <location>
        <begin position="121"/>
        <end position="160"/>
    </location>
</feature>
<dbReference type="Proteomes" id="UP000664859">
    <property type="component" value="Unassembled WGS sequence"/>
</dbReference>
<dbReference type="InterPro" id="IPR039361">
    <property type="entry name" value="Cyclin"/>
</dbReference>
<dbReference type="InterPro" id="IPR004367">
    <property type="entry name" value="Cyclin_C-dom"/>
</dbReference>
<feature type="region of interest" description="Disordered" evidence="5">
    <location>
        <begin position="1"/>
        <end position="81"/>
    </location>
</feature>
<evidence type="ECO:0000313" key="8">
    <source>
        <dbReference type="EMBL" id="KAG5188464.1"/>
    </source>
</evidence>
<dbReference type="GO" id="GO:0051301">
    <property type="term" value="P:cell division"/>
    <property type="evidence" value="ECO:0007669"/>
    <property type="project" value="UniProtKB-KW"/>
</dbReference>
<name>A0A835ZDR1_9STRA</name>
<feature type="compositionally biased region" description="Low complexity" evidence="5">
    <location>
        <begin position="53"/>
        <end position="65"/>
    </location>
</feature>
<dbReference type="GO" id="GO:0044772">
    <property type="term" value="P:mitotic cell cycle phase transition"/>
    <property type="evidence" value="ECO:0007669"/>
    <property type="project" value="InterPro"/>
</dbReference>